<dbReference type="Proteomes" id="UP000294564">
    <property type="component" value="Unassembled WGS sequence"/>
</dbReference>
<keyword evidence="4" id="KW-1185">Reference proteome</keyword>
<evidence type="ECO:0000313" key="3">
    <source>
        <dbReference type="EMBL" id="TCP24056.1"/>
    </source>
</evidence>
<dbReference type="OrthoDB" id="5381491at2"/>
<protein>
    <submittedName>
        <fullName evidence="3">Uncharacterized protein DUF4349</fullName>
    </submittedName>
</protein>
<accession>A0A4V2SLR2</accession>
<name>A0A4V2SLR2_9FLAO</name>
<evidence type="ECO:0000313" key="4">
    <source>
        <dbReference type="Proteomes" id="UP000294564"/>
    </source>
</evidence>
<dbReference type="EMBL" id="SLXM01000007">
    <property type="protein sequence ID" value="TCP24056.1"/>
    <property type="molecule type" value="Genomic_DNA"/>
</dbReference>
<dbReference type="Pfam" id="PF14257">
    <property type="entry name" value="DUF4349"/>
    <property type="match status" value="1"/>
</dbReference>
<dbReference type="InterPro" id="IPR025645">
    <property type="entry name" value="DUF4349"/>
</dbReference>
<feature type="domain" description="DUF4349" evidence="2">
    <location>
        <begin position="93"/>
        <end position="301"/>
    </location>
</feature>
<evidence type="ECO:0000259" key="2">
    <source>
        <dbReference type="Pfam" id="PF14257"/>
    </source>
</evidence>
<proteinExistence type="predicted"/>
<gene>
    <name evidence="3" type="ORF">EV195_107223</name>
</gene>
<feature type="transmembrane region" description="Helical" evidence="1">
    <location>
        <begin position="280"/>
        <end position="301"/>
    </location>
</feature>
<keyword evidence="1" id="KW-0472">Membrane</keyword>
<sequence length="307" mass="35696">MFYKPMFWCKNKFVTVILKHKIMKVYLKEIEFRKLIASILFLTIVSCSNSSAYKENIPISEVYEVPDGLPSKETSKESKKSVINSGQKFNQLKIIKTGTLKLKVKNVKETTKRIKGITEGFNAYIANLKYVNTSYQKENTFKIKVPKEYFDVLLDSISNYADIIDQETINTQDVTEQFVDVTSRLETKLQVKERYESVLRKQAKTVEEIIYAEEKLGSIQEEIEAAQGKLKYLSDRVAFSSINVILYEEIPYKEVKIQQKTFWSKSKKGFSFGWNLLESIVLVFVHSWSILLLVIVGILLYRNRKRV</sequence>
<keyword evidence="1" id="KW-1133">Transmembrane helix</keyword>
<reference evidence="3 4" key="1">
    <citation type="submission" date="2019-03" db="EMBL/GenBank/DDBJ databases">
        <title>Genomic Encyclopedia of Type Strains, Phase IV (KMG-IV): sequencing the most valuable type-strain genomes for metagenomic binning, comparative biology and taxonomic classification.</title>
        <authorList>
            <person name="Goeker M."/>
        </authorList>
    </citation>
    <scope>NUCLEOTIDE SEQUENCE [LARGE SCALE GENOMIC DNA]</scope>
    <source>
        <strain evidence="3 4">DSM 14836</strain>
    </source>
</reference>
<comment type="caution">
    <text evidence="3">The sequence shown here is derived from an EMBL/GenBank/DDBJ whole genome shotgun (WGS) entry which is preliminary data.</text>
</comment>
<evidence type="ECO:0000256" key="1">
    <source>
        <dbReference type="SAM" id="Phobius"/>
    </source>
</evidence>
<keyword evidence="1" id="KW-0812">Transmembrane</keyword>
<dbReference type="AlphaFoldDB" id="A0A4V2SLR2"/>
<organism evidence="3 4">
    <name type="scientific">Tenacibaculum skagerrakense</name>
    <dbReference type="NCBI Taxonomy" id="186571"/>
    <lineage>
        <taxon>Bacteria</taxon>
        <taxon>Pseudomonadati</taxon>
        <taxon>Bacteroidota</taxon>
        <taxon>Flavobacteriia</taxon>
        <taxon>Flavobacteriales</taxon>
        <taxon>Flavobacteriaceae</taxon>
        <taxon>Tenacibaculum</taxon>
    </lineage>
</organism>